<feature type="transmembrane region" description="Helical" evidence="1">
    <location>
        <begin position="282"/>
        <end position="301"/>
    </location>
</feature>
<keyword evidence="4" id="KW-1185">Reference proteome</keyword>
<feature type="transmembrane region" description="Helical" evidence="1">
    <location>
        <begin position="17"/>
        <end position="38"/>
    </location>
</feature>
<keyword evidence="1" id="KW-0812">Transmembrane</keyword>
<feature type="transmembrane region" description="Helical" evidence="1">
    <location>
        <begin position="117"/>
        <end position="137"/>
    </location>
</feature>
<dbReference type="SUPFAM" id="SSF46626">
    <property type="entry name" value="Cytochrome c"/>
    <property type="match status" value="1"/>
</dbReference>
<feature type="transmembrane region" description="Helical" evidence="1">
    <location>
        <begin position="87"/>
        <end position="105"/>
    </location>
</feature>
<feature type="transmembrane region" description="Helical" evidence="1">
    <location>
        <begin position="253"/>
        <end position="270"/>
    </location>
</feature>
<keyword evidence="1" id="KW-1133">Transmembrane helix</keyword>
<dbReference type="Proteomes" id="UP000186098">
    <property type="component" value="Unassembled WGS sequence"/>
</dbReference>
<evidence type="ECO:0000313" key="4">
    <source>
        <dbReference type="Proteomes" id="UP000186098"/>
    </source>
</evidence>
<evidence type="ECO:0000256" key="1">
    <source>
        <dbReference type="SAM" id="Phobius"/>
    </source>
</evidence>
<dbReference type="InterPro" id="IPR036909">
    <property type="entry name" value="Cyt_c-like_dom_sf"/>
</dbReference>
<proteinExistence type="predicted"/>
<sequence>MGDLSFAMAWAETGMRWLHVVTAIAWIGSSFYFIALDLSLRPEAGAPKGVSGAAWQVHGGGFYHMQKYGLAPQNMPPDLTWFKWESYATWLSGMGLLGLVYYWGADLFLLDPRVADMPVWAGIALSAGSLLLGWFAYDRACKATLGRDALLIGIVWGMILVMGWFYTQVFSARAAMLHLGAFTATIMSANVFALIIPNQKIVVADLIAGRSPDPRLGAAAKQRSLHNNYLTLPVIVLMVSNHYPLFFDAHWNWLMAALLFPMGALIRHWFNSHHARRGNPWWTWPAAAAVGAAIIWLSALGPVSHDPEGDDAAALHGAPEAAALAAGFADVNDIVAMRCTMCHAETPLHPHFAAPPRGLVFDTPEQVARAAERIYLSAGRTGAMPPANISFMEPAERARIRAWFEGIGKTAS</sequence>
<feature type="domain" description="Urate oxidase N-terminal" evidence="2">
    <location>
        <begin position="7"/>
        <end position="297"/>
    </location>
</feature>
<feature type="transmembrane region" description="Helical" evidence="1">
    <location>
        <begin position="175"/>
        <end position="196"/>
    </location>
</feature>
<accession>A0A1N7M1J3</accession>
<feature type="transmembrane region" description="Helical" evidence="1">
    <location>
        <begin position="229"/>
        <end position="247"/>
    </location>
</feature>
<dbReference type="GO" id="GO:0009055">
    <property type="term" value="F:electron transfer activity"/>
    <property type="evidence" value="ECO:0007669"/>
    <property type="project" value="InterPro"/>
</dbReference>
<evidence type="ECO:0000259" key="2">
    <source>
        <dbReference type="Pfam" id="PF06181"/>
    </source>
</evidence>
<dbReference type="Pfam" id="PF06181">
    <property type="entry name" value="Urate_ox_N"/>
    <property type="match status" value="1"/>
</dbReference>
<feature type="transmembrane region" description="Helical" evidence="1">
    <location>
        <begin position="149"/>
        <end position="169"/>
    </location>
</feature>
<dbReference type="RefSeq" id="WP_076366055.1">
    <property type="nucleotide sequence ID" value="NZ_FTOM01000005.1"/>
</dbReference>
<keyword evidence="1" id="KW-0472">Membrane</keyword>
<name>A0A1N7M1J3_9RHOB</name>
<evidence type="ECO:0000313" key="3">
    <source>
        <dbReference type="EMBL" id="SIS79958.1"/>
    </source>
</evidence>
<dbReference type="AlphaFoldDB" id="A0A1N7M1J3"/>
<organism evidence="3 4">
    <name type="scientific">Phaeovulum vinaykumarii</name>
    <dbReference type="NCBI Taxonomy" id="407234"/>
    <lineage>
        <taxon>Bacteria</taxon>
        <taxon>Pseudomonadati</taxon>
        <taxon>Pseudomonadota</taxon>
        <taxon>Alphaproteobacteria</taxon>
        <taxon>Rhodobacterales</taxon>
        <taxon>Paracoccaceae</taxon>
        <taxon>Phaeovulum</taxon>
    </lineage>
</organism>
<dbReference type="STRING" id="407234.SAMN05421795_10561"/>
<dbReference type="EMBL" id="FTOM01000005">
    <property type="protein sequence ID" value="SIS79958.1"/>
    <property type="molecule type" value="Genomic_DNA"/>
</dbReference>
<dbReference type="OrthoDB" id="9787495at2"/>
<gene>
    <name evidence="3" type="ORF">SAMN05421795_10561</name>
</gene>
<dbReference type="InterPro" id="IPR010389">
    <property type="entry name" value="Urate_ox_N"/>
</dbReference>
<dbReference type="GO" id="GO:0020037">
    <property type="term" value="F:heme binding"/>
    <property type="evidence" value="ECO:0007669"/>
    <property type="project" value="InterPro"/>
</dbReference>
<protein>
    <submittedName>
        <fullName evidence="3">Uncharacterized membrane protein</fullName>
    </submittedName>
</protein>
<reference evidence="4" key="1">
    <citation type="submission" date="2017-01" db="EMBL/GenBank/DDBJ databases">
        <authorList>
            <person name="Varghese N."/>
            <person name="Submissions S."/>
        </authorList>
    </citation>
    <scope>NUCLEOTIDE SEQUENCE [LARGE SCALE GENOMIC DNA]</scope>
    <source>
        <strain evidence="4">DSM 18714</strain>
    </source>
</reference>